<feature type="domain" description="Gfo/Idh/MocA-like oxidoreductase N-terminal" evidence="1">
    <location>
        <begin position="2"/>
        <end position="119"/>
    </location>
</feature>
<keyword evidence="4" id="KW-1185">Reference proteome</keyword>
<dbReference type="InterPro" id="IPR051450">
    <property type="entry name" value="Gfo/Idh/MocA_Oxidoreductases"/>
</dbReference>
<proteinExistence type="predicted"/>
<evidence type="ECO:0000313" key="3">
    <source>
        <dbReference type="EMBL" id="ADK83173.1"/>
    </source>
</evidence>
<sequence>MIHFGIIGAGIRGSMYADTLSQNSYAELTAICDADQTKLGKFGQQGIRTYGDYRKMFDDANLDAVIIATPDFLHLEPSLCAAEAGCHILVEKPLATNSEDASLIARTITEHDVLCMVAFENRWNAPFVAVKNEIASGNLGKVVSINVTLNDTIFVPTEMLPWAKLSSPGWFLFPHAIDLVCWLTGDQIKRIYGWAGEGVLKTMGIETYDSMKALLEFNSGFAASFNSTWTLQNTLPLVYDLKVEIIGSKNSYYIDLQDQMVKQYGGEYKNLHTLGYSVDGRMLGAPSLMLFDFIDHIRKGKKPESDHIHGEYITKIIDAIHISARDHKIIEA</sequence>
<dbReference type="GO" id="GO:0000166">
    <property type="term" value="F:nucleotide binding"/>
    <property type="evidence" value="ECO:0007669"/>
    <property type="project" value="InterPro"/>
</dbReference>
<evidence type="ECO:0000259" key="2">
    <source>
        <dbReference type="Pfam" id="PF22725"/>
    </source>
</evidence>
<dbReference type="STRING" id="573413.Spirs_4092"/>
<dbReference type="SUPFAM" id="SSF55347">
    <property type="entry name" value="Glyceraldehyde-3-phosphate dehydrogenase-like, C-terminal domain"/>
    <property type="match status" value="1"/>
</dbReference>
<dbReference type="PANTHER" id="PTHR43377">
    <property type="entry name" value="BILIVERDIN REDUCTASE A"/>
    <property type="match status" value="1"/>
</dbReference>
<dbReference type="AlphaFoldDB" id="E1R9K4"/>
<dbReference type="RefSeq" id="WP_013256629.1">
    <property type="nucleotide sequence ID" value="NC_014364.1"/>
</dbReference>
<dbReference type="eggNOG" id="COG0673">
    <property type="taxonomic scope" value="Bacteria"/>
</dbReference>
<dbReference type="Pfam" id="PF22725">
    <property type="entry name" value="GFO_IDH_MocA_C3"/>
    <property type="match status" value="1"/>
</dbReference>
<dbReference type="Gene3D" id="3.30.360.10">
    <property type="entry name" value="Dihydrodipicolinate Reductase, domain 2"/>
    <property type="match status" value="1"/>
</dbReference>
<dbReference type="InterPro" id="IPR036291">
    <property type="entry name" value="NAD(P)-bd_dom_sf"/>
</dbReference>
<evidence type="ECO:0000313" key="4">
    <source>
        <dbReference type="Proteomes" id="UP000002318"/>
    </source>
</evidence>
<organism evidence="3 4">
    <name type="scientific">Sediminispirochaeta smaragdinae (strain DSM 11293 / JCM 15392 / SEBR 4228)</name>
    <name type="common">Spirochaeta smaragdinae</name>
    <dbReference type="NCBI Taxonomy" id="573413"/>
    <lineage>
        <taxon>Bacteria</taxon>
        <taxon>Pseudomonadati</taxon>
        <taxon>Spirochaetota</taxon>
        <taxon>Spirochaetia</taxon>
        <taxon>Spirochaetales</taxon>
        <taxon>Spirochaetaceae</taxon>
        <taxon>Sediminispirochaeta</taxon>
    </lineage>
</organism>
<accession>E1R9K4</accession>
<reference evidence="3 4" key="1">
    <citation type="journal article" date="2010" name="Stand. Genomic Sci.">
        <title>Complete genome sequence of Spirochaeta smaragdinae type strain (SEBR 4228).</title>
        <authorList>
            <person name="Mavromatis K."/>
            <person name="Yasawong M."/>
            <person name="Chertkov O."/>
            <person name="Lapidus A."/>
            <person name="Lucas S."/>
            <person name="Nolan M."/>
            <person name="Del Rio T.G."/>
            <person name="Tice H."/>
            <person name="Cheng J.F."/>
            <person name="Pitluck S."/>
            <person name="Liolios K."/>
            <person name="Ivanova N."/>
            <person name="Tapia R."/>
            <person name="Han C."/>
            <person name="Bruce D."/>
            <person name="Goodwin L."/>
            <person name="Pati A."/>
            <person name="Chen A."/>
            <person name="Palaniappan K."/>
            <person name="Land M."/>
            <person name="Hauser L."/>
            <person name="Chang Y.J."/>
            <person name="Jeffries C.D."/>
            <person name="Detter J.C."/>
            <person name="Rohde M."/>
            <person name="Brambilla E."/>
            <person name="Spring S."/>
            <person name="Goker M."/>
            <person name="Sikorski J."/>
            <person name="Woyke T."/>
            <person name="Bristow J."/>
            <person name="Eisen J.A."/>
            <person name="Markowitz V."/>
            <person name="Hugenholtz P."/>
            <person name="Klenk H.P."/>
            <person name="Kyrpides N.C."/>
        </authorList>
    </citation>
    <scope>NUCLEOTIDE SEQUENCE [LARGE SCALE GENOMIC DNA]</scope>
    <source>
        <strain evidence="4">DSM 11293 / JCM 15392 / SEBR 4228</strain>
    </source>
</reference>
<dbReference type="HOGENOM" id="CLU_023194_1_2_12"/>
<dbReference type="KEGG" id="ssm:Spirs_4092"/>
<dbReference type="Gene3D" id="3.40.50.720">
    <property type="entry name" value="NAD(P)-binding Rossmann-like Domain"/>
    <property type="match status" value="1"/>
</dbReference>
<protein>
    <submittedName>
        <fullName evidence="3">Oxidoreductase domain protein</fullName>
    </submittedName>
</protein>
<gene>
    <name evidence="3" type="ordered locus">Spirs_4092</name>
</gene>
<dbReference type="InterPro" id="IPR055170">
    <property type="entry name" value="GFO_IDH_MocA-like_dom"/>
</dbReference>
<dbReference type="OrthoDB" id="9783105at2"/>
<dbReference type="Proteomes" id="UP000002318">
    <property type="component" value="Chromosome"/>
</dbReference>
<name>E1R9K4_SEDSS</name>
<dbReference type="EMBL" id="CP002116">
    <property type="protein sequence ID" value="ADK83173.1"/>
    <property type="molecule type" value="Genomic_DNA"/>
</dbReference>
<feature type="domain" description="GFO/IDH/MocA-like oxidoreductase" evidence="2">
    <location>
        <begin position="127"/>
        <end position="252"/>
    </location>
</feature>
<dbReference type="SUPFAM" id="SSF51735">
    <property type="entry name" value="NAD(P)-binding Rossmann-fold domains"/>
    <property type="match status" value="1"/>
</dbReference>
<evidence type="ECO:0000259" key="1">
    <source>
        <dbReference type="Pfam" id="PF01408"/>
    </source>
</evidence>
<dbReference type="Pfam" id="PF01408">
    <property type="entry name" value="GFO_IDH_MocA"/>
    <property type="match status" value="1"/>
</dbReference>
<dbReference type="PANTHER" id="PTHR43377:SF1">
    <property type="entry name" value="BILIVERDIN REDUCTASE A"/>
    <property type="match status" value="1"/>
</dbReference>
<dbReference type="InterPro" id="IPR000683">
    <property type="entry name" value="Gfo/Idh/MocA-like_OxRdtase_N"/>
</dbReference>